<dbReference type="SUPFAM" id="SSF53756">
    <property type="entry name" value="UDP-Glycosyltransferase/glycogen phosphorylase"/>
    <property type="match status" value="2"/>
</dbReference>
<name>A0A4V2PSD5_9BACT</name>
<dbReference type="CDD" id="cd03809">
    <property type="entry name" value="GT4_MtfB-like"/>
    <property type="match status" value="1"/>
</dbReference>
<dbReference type="Proteomes" id="UP000294614">
    <property type="component" value="Unassembled WGS sequence"/>
</dbReference>
<evidence type="ECO:0000313" key="2">
    <source>
        <dbReference type="EMBL" id="TCK62241.1"/>
    </source>
</evidence>
<dbReference type="CDD" id="cd03801">
    <property type="entry name" value="GT4_PimA-like"/>
    <property type="match status" value="1"/>
</dbReference>
<dbReference type="GO" id="GO:0016757">
    <property type="term" value="F:glycosyltransferase activity"/>
    <property type="evidence" value="ECO:0007669"/>
    <property type="project" value="InterPro"/>
</dbReference>
<feature type="domain" description="Glycosyl transferase family 1" evidence="1">
    <location>
        <begin position="280"/>
        <end position="442"/>
    </location>
</feature>
<gene>
    <name evidence="2" type="ORF">C8D98_0762</name>
</gene>
<keyword evidence="2" id="KW-0808">Transferase</keyword>
<feature type="domain" description="Glycosyl transferase family 1" evidence="1">
    <location>
        <begin position="727"/>
        <end position="877"/>
    </location>
</feature>
<dbReference type="AlphaFoldDB" id="A0A4V2PSD5"/>
<dbReference type="PANTHER" id="PTHR46401">
    <property type="entry name" value="GLYCOSYLTRANSFERASE WBBK-RELATED"/>
    <property type="match status" value="1"/>
</dbReference>
<reference evidence="2 3" key="1">
    <citation type="submission" date="2019-03" db="EMBL/GenBank/DDBJ databases">
        <title>Genomic Encyclopedia of Type Strains, Phase IV (KMG-IV): sequencing the most valuable type-strain genomes for metagenomic binning, comparative biology and taxonomic classification.</title>
        <authorList>
            <person name="Goeker M."/>
        </authorList>
    </citation>
    <scope>NUCLEOTIDE SEQUENCE [LARGE SCALE GENOMIC DNA]</scope>
    <source>
        <strain evidence="2 3">DSM 24984</strain>
    </source>
</reference>
<sequence>MRVLLRLNDGSDFEGAKRQISAEDDVRLLYVGSEPLRVREYFSEVLPPERIVAVKDVGVKGLAEYAASLMNPVSGGDTSTADTKKIAVVSPLPPVNSGIAGYTAELAEGLVKFYDVDLITVQDTSDVTSVPAGCTVRSVSYFKKNYGRYDRVLYQMGNSGHHAHMLKLMRTCPGAVVLHDFYLGHLMAWMQYMELASDYLTEAVLFSHGIGGLRYLAENGHEKTMWHLPANREIFSGSVGVLVHSEYARKLAERYYGGEYSDRVRVVPQVHRESEKTCRESARKTLGLSGSERIVCSFGHIGSVKDSVRLARVFRNISGMRLIFVGGHTDPAYEKLMNETIEGTDIVVTGNVSDETYADYLKAADMAVQLRTANRGETSRAVLDCMANGLPVIINADGAMAEIPSDCVKVLDGNCTDELLAAAITELMDDKDKMEKLSANGRTYIKKCSPLSAGRRVYEELESLYSEDCETHFDRFLEDGAEDIRKLDDKGLERLTKAIIHCRSVIKRKYIYVDISVVYRTDHRTGIQRVVRSVLRGLATGRVYGHFIMPVYIADAGGRKCYRKAPEYAAKLITEFGGKPYMDELLELEDSGDIIEPCQGDIFLGVDFDAVKVYEAHREGLFAGWRERGAGVHFVVYDLLPLRFPQYFPHYAESVHADWLYAIGMSAHSLICISAAVADELKEWLKTNIPECRARVGWFHLGADIDASMPQRGLPDGAEKFIAECADTATFLMVGTVEPRKGHYQAVKAFEVLLDGGADARLVVAGRFGWLADETVRAIENSRYYNKKIFWLKNAADDYLERLYSASACLLAASYGEGFGLPLIEAAQKGLAVIARDIPVFREVAGGNAFFFSEATASGLAQRMADWLRLYEADKHPKSGAMGYLTWDESTAKLKELIVKY</sequence>
<dbReference type="Gene3D" id="3.40.50.2000">
    <property type="entry name" value="Glycogen Phosphorylase B"/>
    <property type="match status" value="3"/>
</dbReference>
<dbReference type="OrthoDB" id="433681at2"/>
<comment type="caution">
    <text evidence="2">The sequence shown here is derived from an EMBL/GenBank/DDBJ whole genome shotgun (WGS) entry which is preliminary data.</text>
</comment>
<dbReference type="InterPro" id="IPR001296">
    <property type="entry name" value="Glyco_trans_1"/>
</dbReference>
<protein>
    <submittedName>
        <fullName evidence="2">Glycosyltransferase involved in cell wall biosynthesis</fullName>
    </submittedName>
</protein>
<dbReference type="GO" id="GO:0009103">
    <property type="term" value="P:lipopolysaccharide biosynthetic process"/>
    <property type="evidence" value="ECO:0007669"/>
    <property type="project" value="TreeGrafter"/>
</dbReference>
<evidence type="ECO:0000313" key="3">
    <source>
        <dbReference type="Proteomes" id="UP000294614"/>
    </source>
</evidence>
<dbReference type="Pfam" id="PF00534">
    <property type="entry name" value="Glycos_transf_1"/>
    <property type="match status" value="2"/>
</dbReference>
<dbReference type="PANTHER" id="PTHR46401:SF9">
    <property type="entry name" value="MANNOSYLTRANSFERASE A"/>
    <property type="match status" value="1"/>
</dbReference>
<dbReference type="RefSeq" id="WP_132872150.1">
    <property type="nucleotide sequence ID" value="NZ_SMGG01000003.1"/>
</dbReference>
<keyword evidence="3" id="KW-1185">Reference proteome</keyword>
<evidence type="ECO:0000259" key="1">
    <source>
        <dbReference type="Pfam" id="PF00534"/>
    </source>
</evidence>
<proteinExistence type="predicted"/>
<organism evidence="2 3">
    <name type="scientific">Seleniivibrio woodruffii</name>
    <dbReference type="NCBI Taxonomy" id="1078050"/>
    <lineage>
        <taxon>Bacteria</taxon>
        <taxon>Pseudomonadati</taxon>
        <taxon>Deferribacterota</taxon>
        <taxon>Deferribacteres</taxon>
        <taxon>Deferribacterales</taxon>
        <taxon>Geovibrionaceae</taxon>
        <taxon>Seleniivibrio</taxon>
    </lineage>
</organism>
<accession>A0A4V2PSD5</accession>
<dbReference type="EMBL" id="SMGG01000003">
    <property type="protein sequence ID" value="TCK62241.1"/>
    <property type="molecule type" value="Genomic_DNA"/>
</dbReference>